<protein>
    <recommendedName>
        <fullName evidence="1">Molybdopterin cofactor biosynthesis MoaD-related C-terminal domain-containing protein</fullName>
    </recommendedName>
</protein>
<gene>
    <name evidence="2" type="ORF">GRX66_09295</name>
</gene>
<evidence type="ECO:0000313" key="3">
    <source>
        <dbReference type="Proteomes" id="UP000471521"/>
    </source>
</evidence>
<dbReference type="InterPro" id="IPR036473">
    <property type="entry name" value="Mopterin_CF_MoaD-rel_C_sf"/>
</dbReference>
<reference evidence="2 3" key="1">
    <citation type="submission" date="2019-12" db="EMBL/GenBank/DDBJ databases">
        <title>Isolation and characterization of three novel carbon monoxide-oxidizing members of Halobacteria from salione crusts and soils.</title>
        <authorList>
            <person name="Myers M.R."/>
            <person name="King G.M."/>
        </authorList>
    </citation>
    <scope>NUCLEOTIDE SEQUENCE [LARGE SCALE GENOMIC DNA]</scope>
    <source>
        <strain evidence="2 3">PCN9</strain>
    </source>
</reference>
<dbReference type="Pfam" id="PF09189">
    <property type="entry name" value="MoaD_arch"/>
    <property type="match status" value="1"/>
</dbReference>
<dbReference type="OrthoDB" id="263424at2157"/>
<feature type="domain" description="Molybdopterin cofactor biosynthesis MoaD-related C-terminal" evidence="1">
    <location>
        <begin position="18"/>
        <end position="99"/>
    </location>
</feature>
<dbReference type="InterPro" id="IPR015272">
    <property type="entry name" value="MoadD_C"/>
</dbReference>
<evidence type="ECO:0000313" key="2">
    <source>
        <dbReference type="EMBL" id="MXR20786.1"/>
    </source>
</evidence>
<comment type="caution">
    <text evidence="2">The sequence shown here is derived from an EMBL/GenBank/DDBJ whole genome shotgun (WGS) entry which is preliminary data.</text>
</comment>
<dbReference type="Proteomes" id="UP000471521">
    <property type="component" value="Unassembled WGS sequence"/>
</dbReference>
<dbReference type="EMBL" id="WUUU01000063">
    <property type="protein sequence ID" value="MXR20786.1"/>
    <property type="molecule type" value="Genomic_DNA"/>
</dbReference>
<organism evidence="2 3">
    <name type="scientific">Halobacterium bonnevillei</name>
    <dbReference type="NCBI Taxonomy" id="2692200"/>
    <lineage>
        <taxon>Archaea</taxon>
        <taxon>Methanobacteriati</taxon>
        <taxon>Methanobacteriota</taxon>
        <taxon>Stenosarchaea group</taxon>
        <taxon>Halobacteria</taxon>
        <taxon>Halobacteriales</taxon>
        <taxon>Halobacteriaceae</taxon>
        <taxon>Halobacterium</taxon>
    </lineage>
</organism>
<evidence type="ECO:0000259" key="1">
    <source>
        <dbReference type="Pfam" id="PF09189"/>
    </source>
</evidence>
<name>A0A6B0SJT7_9EURY</name>
<dbReference type="AlphaFoldDB" id="A0A6B0SJT7"/>
<accession>A0A6B0SJT7</accession>
<sequence>MDALPPVERTVDDGTLRETRQFRGLTLDQAAGYLESLGGERVDEHRVEGDGWTAELSARRVPVGPSYRLTEVTITWTGDRDVLEPIIVRFRLKAFRAPG</sequence>
<keyword evidence="3" id="KW-1185">Reference proteome</keyword>
<proteinExistence type="predicted"/>
<dbReference type="Gene3D" id="3.30.1370.80">
    <property type="entry name" value="Molybdopterin cofactor biosynthesis MoaD-related, C-terminal domain"/>
    <property type="match status" value="1"/>
</dbReference>